<comment type="caution">
    <text evidence="9">The sequence shown here is derived from an EMBL/GenBank/DDBJ whole genome shotgun (WGS) entry which is preliminary data.</text>
</comment>
<accession>A0A927ARH7</accession>
<gene>
    <name evidence="9" type="ORF">IC229_03970</name>
</gene>
<feature type="coiled-coil region" evidence="4">
    <location>
        <begin position="355"/>
        <end position="389"/>
    </location>
</feature>
<feature type="signal peptide" evidence="6">
    <location>
        <begin position="1"/>
        <end position="16"/>
    </location>
</feature>
<dbReference type="SUPFAM" id="SSF48452">
    <property type="entry name" value="TPR-like"/>
    <property type="match status" value="2"/>
</dbReference>
<dbReference type="EMBL" id="JACWZY010000002">
    <property type="protein sequence ID" value="MBD2699780.1"/>
    <property type="molecule type" value="Genomic_DNA"/>
</dbReference>
<dbReference type="Proteomes" id="UP000598820">
    <property type="component" value="Unassembled WGS sequence"/>
</dbReference>
<organism evidence="9 10">
    <name type="scientific">Spirosoma profusum</name>
    <dbReference type="NCBI Taxonomy" id="2771354"/>
    <lineage>
        <taxon>Bacteria</taxon>
        <taxon>Pseudomonadati</taxon>
        <taxon>Bacteroidota</taxon>
        <taxon>Cytophagia</taxon>
        <taxon>Cytophagales</taxon>
        <taxon>Cytophagaceae</taxon>
        <taxon>Spirosoma</taxon>
    </lineage>
</organism>
<keyword evidence="4" id="KW-0175">Coiled coil</keyword>
<evidence type="ECO:0000313" key="10">
    <source>
        <dbReference type="Proteomes" id="UP000598820"/>
    </source>
</evidence>
<dbReference type="PANTHER" id="PTHR24421">
    <property type="entry name" value="NITRATE/NITRITE SENSOR PROTEIN NARX-RELATED"/>
    <property type="match status" value="1"/>
</dbReference>
<proteinExistence type="predicted"/>
<dbReference type="AlphaFoldDB" id="A0A927ARH7"/>
<dbReference type="InterPro" id="IPR011990">
    <property type="entry name" value="TPR-like_helical_dom_sf"/>
</dbReference>
<dbReference type="Gene3D" id="3.30.565.10">
    <property type="entry name" value="Histidine kinase-like ATPase, C-terminal domain"/>
    <property type="match status" value="1"/>
</dbReference>
<dbReference type="InterPro" id="IPR019734">
    <property type="entry name" value="TPR_rpt"/>
</dbReference>
<keyword evidence="1" id="KW-0808">Transferase</keyword>
<dbReference type="RefSeq" id="WP_190885625.1">
    <property type="nucleotide sequence ID" value="NZ_JACWZY010000002.1"/>
</dbReference>
<dbReference type="InterPro" id="IPR011712">
    <property type="entry name" value="Sig_transdc_His_kin_sub3_dim/P"/>
</dbReference>
<evidence type="ECO:0000256" key="3">
    <source>
        <dbReference type="ARBA" id="ARBA00023012"/>
    </source>
</evidence>
<evidence type="ECO:0000259" key="7">
    <source>
        <dbReference type="Pfam" id="PF02518"/>
    </source>
</evidence>
<feature type="transmembrane region" description="Helical" evidence="5">
    <location>
        <begin position="391"/>
        <end position="410"/>
    </location>
</feature>
<dbReference type="SMART" id="SM00028">
    <property type="entry name" value="TPR"/>
    <property type="match status" value="5"/>
</dbReference>
<keyword evidence="2 9" id="KW-0418">Kinase</keyword>
<keyword evidence="5" id="KW-0472">Membrane</keyword>
<evidence type="ECO:0000313" key="9">
    <source>
        <dbReference type="EMBL" id="MBD2699780.1"/>
    </source>
</evidence>
<dbReference type="CDD" id="cd16917">
    <property type="entry name" value="HATPase_UhpB-NarQ-NarX-like"/>
    <property type="match status" value="1"/>
</dbReference>
<keyword evidence="5" id="KW-1133">Transmembrane helix</keyword>
<feature type="domain" description="Signal transduction histidine kinase subgroup 3 dimerisation and phosphoacceptor" evidence="8">
    <location>
        <begin position="443"/>
        <end position="510"/>
    </location>
</feature>
<evidence type="ECO:0000256" key="5">
    <source>
        <dbReference type="SAM" id="Phobius"/>
    </source>
</evidence>
<dbReference type="Pfam" id="PF02518">
    <property type="entry name" value="HATPase_c"/>
    <property type="match status" value="1"/>
</dbReference>
<feature type="chain" id="PRO_5038055868" evidence="6">
    <location>
        <begin position="17"/>
        <end position="641"/>
    </location>
</feature>
<evidence type="ECO:0000256" key="1">
    <source>
        <dbReference type="ARBA" id="ARBA00022679"/>
    </source>
</evidence>
<reference evidence="9" key="1">
    <citation type="submission" date="2020-09" db="EMBL/GenBank/DDBJ databases">
        <authorList>
            <person name="Kim M.K."/>
        </authorList>
    </citation>
    <scope>NUCLEOTIDE SEQUENCE</scope>
    <source>
        <strain evidence="9">BT702</strain>
    </source>
</reference>
<evidence type="ECO:0000259" key="8">
    <source>
        <dbReference type="Pfam" id="PF07730"/>
    </source>
</evidence>
<protein>
    <submittedName>
        <fullName evidence="9">Sensor histidine kinase</fullName>
    </submittedName>
</protein>
<evidence type="ECO:0000256" key="2">
    <source>
        <dbReference type="ARBA" id="ARBA00022777"/>
    </source>
</evidence>
<dbReference type="Gene3D" id="1.25.40.10">
    <property type="entry name" value="Tetratricopeptide repeat domain"/>
    <property type="match status" value="2"/>
</dbReference>
<name>A0A927ARH7_9BACT</name>
<keyword evidence="6" id="KW-0732">Signal</keyword>
<keyword evidence="10" id="KW-1185">Reference proteome</keyword>
<dbReference type="Gene3D" id="1.20.5.1930">
    <property type="match status" value="1"/>
</dbReference>
<dbReference type="GO" id="GO:0000155">
    <property type="term" value="F:phosphorelay sensor kinase activity"/>
    <property type="evidence" value="ECO:0007669"/>
    <property type="project" value="InterPro"/>
</dbReference>
<evidence type="ECO:0000256" key="6">
    <source>
        <dbReference type="SAM" id="SignalP"/>
    </source>
</evidence>
<dbReference type="GO" id="GO:0016020">
    <property type="term" value="C:membrane"/>
    <property type="evidence" value="ECO:0007669"/>
    <property type="project" value="InterPro"/>
</dbReference>
<keyword evidence="5" id="KW-0812">Transmembrane</keyword>
<dbReference type="Pfam" id="PF07730">
    <property type="entry name" value="HisKA_3"/>
    <property type="match status" value="1"/>
</dbReference>
<keyword evidence="3" id="KW-0902">Two-component regulatory system</keyword>
<dbReference type="InterPro" id="IPR003594">
    <property type="entry name" value="HATPase_dom"/>
</dbReference>
<dbReference type="InterPro" id="IPR036890">
    <property type="entry name" value="HATPase_C_sf"/>
</dbReference>
<dbReference type="Pfam" id="PF13424">
    <property type="entry name" value="TPR_12"/>
    <property type="match status" value="1"/>
</dbReference>
<evidence type="ECO:0000256" key="4">
    <source>
        <dbReference type="SAM" id="Coils"/>
    </source>
</evidence>
<feature type="domain" description="Histidine kinase/HSP90-like ATPase" evidence="7">
    <location>
        <begin position="550"/>
        <end position="640"/>
    </location>
</feature>
<dbReference type="GO" id="GO:0046983">
    <property type="term" value="F:protein dimerization activity"/>
    <property type="evidence" value="ECO:0007669"/>
    <property type="project" value="InterPro"/>
</dbReference>
<dbReference type="InterPro" id="IPR050482">
    <property type="entry name" value="Sensor_HK_TwoCompSys"/>
</dbReference>
<sequence>MKKLLICLFLSSSLFAQTKTDSLEKVLLTTPASQRPKTLRELCNAYLSTDIRKGIFYGRKALTEAEKLADEEAIMRCNLALNRAYVFYGNSDSIKYFSQKALPLAIKLKNDSSTSRAYMGLGNAEFYKGNFESALGYYLQGIPPAEKANDLFQAYSLQNNVGTVNMRLGRRSEAEKSFLQVANYFSTHKLPKPSDIVSLGYVYTNLATICYISNRYKEALDYANKAVRIGQQQQNGHLLARSYAEQGNAYQKSDRPDEALAAFLKACRAAREVGDESALIVPSAGAGSIFQVKNQLDSATKYIDQALAVAKKFNDKNYLAEIYQLQVQLVSAKREYKNLNLYEELARTYRDSVNNETIAEKISETQVKYETAKKEKELLEQREQNFRQRTWLITLALSLLALLLLGYLYYSRSRLKQKALLDAAVIREQQLGLNAVIEAQEAERRRIAKDLHDGIAQELVALKLGFNVLQNRLGNVAPAEAQRLEDLSSQLNDSCTEVRNIAHVMMPPTLEQHGLVPSLEMLLRNSLEPVGLQTEFDHFNLPTRLNEKTELGLYRIAQELLNNVLKHAQADKVILQLYQAGNNLIMRIEDNGKSFDFDEAKRRGSMGLLNILSRVSTLSGTYTSEKGEPTGTVATVRIPVD</sequence>
<dbReference type="SUPFAM" id="SSF55874">
    <property type="entry name" value="ATPase domain of HSP90 chaperone/DNA topoisomerase II/histidine kinase"/>
    <property type="match status" value="1"/>
</dbReference>